<sequence length="182" mass="20764">MAELSLQELPGERIDKATVRIKRLLPGPIERVWTYLVDSDKRAKWLAAGELDPRPGTGLDLLFRHSQLSHEETPQRWCGVDGHVNHCRITRCEPPHLLSFTWPEECGEDSAVTFELISQEDDVLLIVTHERLFDRDTMINVAGGWHAHLGLLADQLNGRPPRGFWSAFDAAEQLYTQRFGEE</sequence>
<keyword evidence="4" id="KW-1185">Reference proteome</keyword>
<evidence type="ECO:0000313" key="3">
    <source>
        <dbReference type="EMBL" id="QIB66524.1"/>
    </source>
</evidence>
<dbReference type="InterPro" id="IPR013538">
    <property type="entry name" value="ASHA1/2-like_C"/>
</dbReference>
<evidence type="ECO:0000256" key="1">
    <source>
        <dbReference type="ARBA" id="ARBA00006817"/>
    </source>
</evidence>
<dbReference type="KEGG" id="kim:G3T16_15085"/>
<evidence type="ECO:0000259" key="2">
    <source>
        <dbReference type="Pfam" id="PF08327"/>
    </source>
</evidence>
<reference evidence="3 4" key="1">
    <citation type="submission" date="2020-02" db="EMBL/GenBank/DDBJ databases">
        <title>Genome sequencing for Kineobactrum sp. M2.</title>
        <authorList>
            <person name="Park S.-J."/>
        </authorList>
    </citation>
    <scope>NUCLEOTIDE SEQUENCE [LARGE SCALE GENOMIC DNA]</scope>
    <source>
        <strain evidence="3 4">M2</strain>
    </source>
</reference>
<dbReference type="Gene3D" id="3.30.530.20">
    <property type="match status" value="1"/>
</dbReference>
<dbReference type="RefSeq" id="WP_163495958.1">
    <property type="nucleotide sequence ID" value="NZ_CP048711.1"/>
</dbReference>
<dbReference type="InterPro" id="IPR023393">
    <property type="entry name" value="START-like_dom_sf"/>
</dbReference>
<organism evidence="3 4">
    <name type="scientific">Kineobactrum salinum</name>
    <dbReference type="NCBI Taxonomy" id="2708301"/>
    <lineage>
        <taxon>Bacteria</taxon>
        <taxon>Pseudomonadati</taxon>
        <taxon>Pseudomonadota</taxon>
        <taxon>Gammaproteobacteria</taxon>
        <taxon>Cellvibrionales</taxon>
        <taxon>Halieaceae</taxon>
        <taxon>Kineobactrum</taxon>
    </lineage>
</organism>
<name>A0A6C0U9X0_9GAMM</name>
<dbReference type="EMBL" id="CP048711">
    <property type="protein sequence ID" value="QIB66524.1"/>
    <property type="molecule type" value="Genomic_DNA"/>
</dbReference>
<comment type="similarity">
    <text evidence="1">Belongs to the AHA1 family.</text>
</comment>
<gene>
    <name evidence="3" type="ORF">G3T16_15085</name>
</gene>
<proteinExistence type="inferred from homology"/>
<dbReference type="CDD" id="cd08899">
    <property type="entry name" value="SRPBCC_CalC_Aha1-like_6"/>
    <property type="match status" value="1"/>
</dbReference>
<dbReference type="Proteomes" id="UP000477680">
    <property type="component" value="Chromosome"/>
</dbReference>
<feature type="domain" description="Activator of Hsp90 ATPase homologue 1/2-like C-terminal" evidence="2">
    <location>
        <begin position="28"/>
        <end position="154"/>
    </location>
</feature>
<accession>A0A6C0U9X0</accession>
<dbReference type="AlphaFoldDB" id="A0A6C0U9X0"/>
<protein>
    <submittedName>
        <fullName evidence="3">SRPBCC family protein</fullName>
    </submittedName>
</protein>
<dbReference type="Pfam" id="PF08327">
    <property type="entry name" value="AHSA1"/>
    <property type="match status" value="1"/>
</dbReference>
<evidence type="ECO:0000313" key="4">
    <source>
        <dbReference type="Proteomes" id="UP000477680"/>
    </source>
</evidence>
<dbReference type="SUPFAM" id="SSF55961">
    <property type="entry name" value="Bet v1-like"/>
    <property type="match status" value="1"/>
</dbReference>